<proteinExistence type="predicted"/>
<comment type="caution">
    <text evidence="2">The sequence shown here is derived from an EMBL/GenBank/DDBJ whole genome shotgun (WGS) entry which is preliminary data.</text>
</comment>
<feature type="domain" description="N-acetyltransferase" evidence="1">
    <location>
        <begin position="6"/>
        <end position="138"/>
    </location>
</feature>
<evidence type="ECO:0000313" key="3">
    <source>
        <dbReference type="Proteomes" id="UP001499851"/>
    </source>
</evidence>
<dbReference type="InterPro" id="IPR016181">
    <property type="entry name" value="Acyl_CoA_acyltransferase"/>
</dbReference>
<evidence type="ECO:0000313" key="2">
    <source>
        <dbReference type="EMBL" id="GAA1677812.1"/>
    </source>
</evidence>
<dbReference type="Gene3D" id="3.40.630.30">
    <property type="match status" value="1"/>
</dbReference>
<organism evidence="2 3">
    <name type="scientific">Glycomyces endophyticus</name>
    <dbReference type="NCBI Taxonomy" id="480996"/>
    <lineage>
        <taxon>Bacteria</taxon>
        <taxon>Bacillati</taxon>
        <taxon>Actinomycetota</taxon>
        <taxon>Actinomycetes</taxon>
        <taxon>Glycomycetales</taxon>
        <taxon>Glycomycetaceae</taxon>
        <taxon>Glycomyces</taxon>
    </lineage>
</organism>
<protein>
    <submittedName>
        <fullName evidence="2">GNAT family N-acetyltransferase</fullName>
    </submittedName>
</protein>
<accession>A0ABP4SV07</accession>
<dbReference type="Pfam" id="PF13508">
    <property type="entry name" value="Acetyltransf_7"/>
    <property type="match status" value="1"/>
</dbReference>
<keyword evidence="3" id="KW-1185">Reference proteome</keyword>
<dbReference type="PANTHER" id="PTHR43233:SF1">
    <property type="entry name" value="FAMILY N-ACETYLTRANSFERASE, PUTATIVE (AFU_ORTHOLOGUE AFUA_6G03350)-RELATED"/>
    <property type="match status" value="1"/>
</dbReference>
<dbReference type="SUPFAM" id="SSF55729">
    <property type="entry name" value="Acyl-CoA N-acyltransferases (Nat)"/>
    <property type="match status" value="1"/>
</dbReference>
<dbReference type="CDD" id="cd04301">
    <property type="entry name" value="NAT_SF"/>
    <property type="match status" value="1"/>
</dbReference>
<reference evidence="3" key="1">
    <citation type="journal article" date="2019" name="Int. J. Syst. Evol. Microbiol.">
        <title>The Global Catalogue of Microorganisms (GCM) 10K type strain sequencing project: providing services to taxonomists for standard genome sequencing and annotation.</title>
        <authorList>
            <consortium name="The Broad Institute Genomics Platform"/>
            <consortium name="The Broad Institute Genome Sequencing Center for Infectious Disease"/>
            <person name="Wu L."/>
            <person name="Ma J."/>
        </authorList>
    </citation>
    <scope>NUCLEOTIDE SEQUENCE [LARGE SCALE GENOMIC DNA]</scope>
    <source>
        <strain evidence="3">JCM 16001</strain>
    </source>
</reference>
<name>A0ABP4SV07_9ACTN</name>
<dbReference type="PANTHER" id="PTHR43233">
    <property type="entry name" value="FAMILY N-ACETYLTRANSFERASE, PUTATIVE (AFU_ORTHOLOGUE AFUA_6G03350)-RELATED"/>
    <property type="match status" value="1"/>
</dbReference>
<dbReference type="RefSeq" id="WP_344487016.1">
    <property type="nucleotide sequence ID" value="NZ_BAAAQF010000009.1"/>
</dbReference>
<dbReference type="EMBL" id="BAAAQF010000009">
    <property type="protein sequence ID" value="GAA1677812.1"/>
    <property type="molecule type" value="Genomic_DNA"/>
</dbReference>
<dbReference type="Proteomes" id="UP001499851">
    <property type="component" value="Unassembled WGS sequence"/>
</dbReference>
<sequence length="138" mass="14334">MTTACTVVDRLPTPAEHRLLAEAVGWGGAFDWDTLPASLAGSTAGVVALDGDRVVGMGRLVGDGVKYFYVQDVAVLPDAQGAGVGTALVRRLLELVAATAPATAFVGLFATGDAVPLYERHGFTRGDMDGMFRLVEPA</sequence>
<evidence type="ECO:0000259" key="1">
    <source>
        <dbReference type="PROSITE" id="PS51186"/>
    </source>
</evidence>
<dbReference type="InterPro" id="IPR000182">
    <property type="entry name" value="GNAT_dom"/>
</dbReference>
<dbReference type="PROSITE" id="PS51186">
    <property type="entry name" value="GNAT"/>
    <property type="match status" value="1"/>
</dbReference>
<dbReference type="InterPro" id="IPR053144">
    <property type="entry name" value="Acetyltransferase_Butenolide"/>
</dbReference>
<gene>
    <name evidence="2" type="ORF">GCM10009830_25950</name>
</gene>